<dbReference type="PRINTS" id="PR01398">
    <property type="entry name" value="ISCHRISMTASE"/>
</dbReference>
<dbReference type="InterPro" id="IPR036380">
    <property type="entry name" value="Isochorismatase-like_sf"/>
</dbReference>
<evidence type="ECO:0000256" key="1">
    <source>
        <dbReference type="ARBA" id="ARBA00022801"/>
    </source>
</evidence>
<dbReference type="InterPro" id="IPR016291">
    <property type="entry name" value="Isochorismatase"/>
</dbReference>
<dbReference type="CDD" id="cd00431">
    <property type="entry name" value="cysteine_hydrolases"/>
    <property type="match status" value="1"/>
</dbReference>
<dbReference type="EMBL" id="WTUW01000009">
    <property type="protein sequence ID" value="MZR32333.1"/>
    <property type="molecule type" value="Genomic_DNA"/>
</dbReference>
<keyword evidence="4" id="KW-1185">Reference proteome</keyword>
<reference evidence="3 4" key="1">
    <citation type="submission" date="2019-12" db="EMBL/GenBank/DDBJ databases">
        <title>Snethiella sp. nov. sp. isolated from sea sand.</title>
        <authorList>
            <person name="Kim J."/>
            <person name="Jeong S.E."/>
            <person name="Jung H.S."/>
            <person name="Jeon C.O."/>
        </authorList>
    </citation>
    <scope>NUCLEOTIDE SEQUENCE [LARGE SCALE GENOMIC DNA]</scope>
    <source>
        <strain evidence="3 4">DP05</strain>
    </source>
</reference>
<sequence>MAPLLDIGNPALLIVDMQNDFVRSGAPLEVPDARATIKQHQSLISAFRTARRPIFYTKFLSTPYRSLLWNWSPECEEDTKCCWKGHYRRFEDRNEPLECTDIISEIYPESDDYIIEKFGYGAFHGTALADMLHALDVESVVVTGTVTQICVEETAREAFHHGFKATMISDAVSSFAPHLHAATLENFAMKFGWVATTEEVLVQMKDA</sequence>
<feature type="domain" description="Isochorismatase-like" evidence="2">
    <location>
        <begin position="11"/>
        <end position="199"/>
    </location>
</feature>
<dbReference type="SUPFAM" id="SSF52499">
    <property type="entry name" value="Isochorismatase-like hydrolases"/>
    <property type="match status" value="1"/>
</dbReference>
<dbReference type="PANTHER" id="PTHR43540:SF6">
    <property type="entry name" value="ISOCHORISMATASE-LIKE DOMAIN-CONTAINING PROTEIN"/>
    <property type="match status" value="1"/>
</dbReference>
<keyword evidence="1" id="KW-0378">Hydrolase</keyword>
<gene>
    <name evidence="3" type="ORF">GQE98_16965</name>
</gene>
<name>A0A6L8WD63_9PROT</name>
<evidence type="ECO:0000313" key="3">
    <source>
        <dbReference type="EMBL" id="MZR32333.1"/>
    </source>
</evidence>
<dbReference type="RefSeq" id="WP_161316972.1">
    <property type="nucleotide sequence ID" value="NZ_WTUW01000009.1"/>
</dbReference>
<evidence type="ECO:0000259" key="2">
    <source>
        <dbReference type="Pfam" id="PF00857"/>
    </source>
</evidence>
<organism evidence="3 4">
    <name type="scientific">Sneathiella litorea</name>
    <dbReference type="NCBI Taxonomy" id="2606216"/>
    <lineage>
        <taxon>Bacteria</taxon>
        <taxon>Pseudomonadati</taxon>
        <taxon>Pseudomonadota</taxon>
        <taxon>Alphaproteobacteria</taxon>
        <taxon>Sneathiellales</taxon>
        <taxon>Sneathiellaceae</taxon>
        <taxon>Sneathiella</taxon>
    </lineage>
</organism>
<dbReference type="InterPro" id="IPR050272">
    <property type="entry name" value="Isochorismatase-like_hydrls"/>
</dbReference>
<dbReference type="GO" id="GO:0008908">
    <property type="term" value="F:isochorismatase activity"/>
    <property type="evidence" value="ECO:0007669"/>
    <property type="project" value="InterPro"/>
</dbReference>
<dbReference type="InterPro" id="IPR000868">
    <property type="entry name" value="Isochorismatase-like_dom"/>
</dbReference>
<dbReference type="PANTHER" id="PTHR43540">
    <property type="entry name" value="PEROXYUREIDOACRYLATE/UREIDOACRYLATE AMIDOHYDROLASE-RELATED"/>
    <property type="match status" value="1"/>
</dbReference>
<dbReference type="Gene3D" id="3.40.50.850">
    <property type="entry name" value="Isochorismatase-like"/>
    <property type="match status" value="1"/>
</dbReference>
<comment type="caution">
    <text evidence="3">The sequence shown here is derived from an EMBL/GenBank/DDBJ whole genome shotgun (WGS) entry which is preliminary data.</text>
</comment>
<protein>
    <submittedName>
        <fullName evidence="3">Isochorismatase family protein</fullName>
    </submittedName>
</protein>
<dbReference type="AlphaFoldDB" id="A0A6L8WD63"/>
<proteinExistence type="predicted"/>
<dbReference type="Pfam" id="PF00857">
    <property type="entry name" value="Isochorismatase"/>
    <property type="match status" value="1"/>
</dbReference>
<accession>A0A6L8WD63</accession>
<dbReference type="Proteomes" id="UP000476030">
    <property type="component" value="Unassembled WGS sequence"/>
</dbReference>
<evidence type="ECO:0000313" key="4">
    <source>
        <dbReference type="Proteomes" id="UP000476030"/>
    </source>
</evidence>